<evidence type="ECO:0000256" key="3">
    <source>
        <dbReference type="ARBA" id="ARBA00022723"/>
    </source>
</evidence>
<dbReference type="SUPFAM" id="SSF55186">
    <property type="entry name" value="ThrRS/AlaRS common domain"/>
    <property type="match status" value="1"/>
</dbReference>
<keyword evidence="3" id="KW-0479">Metal-binding</keyword>
<dbReference type="Gene3D" id="3.30.980.10">
    <property type="entry name" value="Threonyl-trna Synthetase, Chain A, domain 2"/>
    <property type="match status" value="1"/>
</dbReference>
<dbReference type="AlphaFoldDB" id="A0A3R8KYC2"/>
<comment type="subcellular location">
    <subcellularLocation>
        <location evidence="2">Cytoplasm</location>
    </subcellularLocation>
</comment>
<evidence type="ECO:0000259" key="6">
    <source>
        <dbReference type="PROSITE" id="PS50860"/>
    </source>
</evidence>
<evidence type="ECO:0000313" key="7">
    <source>
        <dbReference type="EMBL" id="RRK32396.1"/>
    </source>
</evidence>
<evidence type="ECO:0000256" key="1">
    <source>
        <dbReference type="ARBA" id="ARBA00001947"/>
    </source>
</evidence>
<evidence type="ECO:0000313" key="8">
    <source>
        <dbReference type="Proteomes" id="UP000274920"/>
    </source>
</evidence>
<keyword evidence="8" id="KW-1185">Reference proteome</keyword>
<evidence type="ECO:0000256" key="5">
    <source>
        <dbReference type="SAM" id="Coils"/>
    </source>
</evidence>
<reference evidence="7" key="1">
    <citation type="submission" date="2018-10" db="EMBL/GenBank/DDBJ databases">
        <title>Schaedlerella arabinophila gen. nov. sp. nov., isolated from the mouse intestinal tract and comparative analysis with the genome of the closely related altered Schaedler flora strain ASF502.</title>
        <authorList>
            <person name="Miyake S."/>
            <person name="Soh M."/>
            <person name="Seedorf H."/>
        </authorList>
    </citation>
    <scope>NUCLEOTIDE SEQUENCE [LARGE SCALE GENOMIC DNA]</scope>
    <source>
        <strain evidence="7">DSM 106076</strain>
    </source>
</reference>
<proteinExistence type="predicted"/>
<dbReference type="InterPro" id="IPR018165">
    <property type="entry name" value="Ala-tRNA-synth_IIc_core"/>
</dbReference>
<dbReference type="SMART" id="SM00863">
    <property type="entry name" value="tRNA_SAD"/>
    <property type="match status" value="1"/>
</dbReference>
<dbReference type="Pfam" id="PF02272">
    <property type="entry name" value="DHHA1"/>
    <property type="match status" value="1"/>
</dbReference>
<gene>
    <name evidence="7" type="ORF">EBB54_14270</name>
</gene>
<dbReference type="PANTHER" id="PTHR43462">
    <property type="entry name" value="ALANYL-TRNA EDITING PROTEIN"/>
    <property type="match status" value="1"/>
</dbReference>
<dbReference type="PROSITE" id="PS50860">
    <property type="entry name" value="AA_TRNA_LIGASE_II_ALA"/>
    <property type="match status" value="1"/>
</dbReference>
<dbReference type="GO" id="GO:0005524">
    <property type="term" value="F:ATP binding"/>
    <property type="evidence" value="ECO:0007669"/>
    <property type="project" value="InterPro"/>
</dbReference>
<dbReference type="GO" id="GO:0003676">
    <property type="term" value="F:nucleic acid binding"/>
    <property type="evidence" value="ECO:0007669"/>
    <property type="project" value="InterPro"/>
</dbReference>
<dbReference type="GO" id="GO:0005737">
    <property type="term" value="C:cytoplasm"/>
    <property type="evidence" value="ECO:0007669"/>
    <property type="project" value="UniProtKB-SubCell"/>
</dbReference>
<feature type="coiled-coil region" evidence="5">
    <location>
        <begin position="328"/>
        <end position="362"/>
    </location>
</feature>
<comment type="cofactor">
    <cofactor evidence="1">
        <name>Zn(2+)</name>
        <dbReference type="ChEBI" id="CHEBI:29105"/>
    </cofactor>
</comment>
<feature type="domain" description="Alanyl-transfer RNA synthetases family profile" evidence="6">
    <location>
        <begin position="1"/>
        <end position="297"/>
    </location>
</feature>
<sequence>MTEKLFYKDSHMLRFTAAVLECVWMETVHPEESGCMSAVTKEEGCPAESGSAPGVSRAERYQIVLDRTAFFPEGGGQYADTGWIQIMSDTMAPEKNLYGQRSGQLLECASGEQSVRISESASELSEGRETRIRVLDVKERDGKIFHMTDRPLPAGSIVSGEIDWTERFMKMQQHTGEHIVSGLVHARFGYDNVGFHLGSADCTMDFNGEITREELHEIELRANEAVAENLDILVSYPSKEELAGLEYRSKIEIEGQVRIVTIPGFDVCACCAPHVEKTGEIGVIKLTNVQRYKGGVRVTMLCGFRALADYDRKSASVRRISGALCAKEDEVAEAVEHLKEECAQLKARLAEQQREMLRFKARESDGQGAAVCLFESGLEGDGPRLLMNLVLERGHELCAVFCGDDRDGYRYVIGSRSVDLRKMVKELNAAFSGRGGGKPEMVQGSLKGTKTELRAWMQEYGF</sequence>
<dbReference type="Gene3D" id="3.10.310.40">
    <property type="match status" value="1"/>
</dbReference>
<dbReference type="RefSeq" id="WP_125127867.1">
    <property type="nucleotide sequence ID" value="NZ_RHJS01000002.1"/>
</dbReference>
<dbReference type="SUPFAM" id="SSF50447">
    <property type="entry name" value="Translation proteins"/>
    <property type="match status" value="1"/>
</dbReference>
<dbReference type="Proteomes" id="UP000274920">
    <property type="component" value="Unassembled WGS sequence"/>
</dbReference>
<dbReference type="InterPro" id="IPR012947">
    <property type="entry name" value="tRNA_SAD"/>
</dbReference>
<name>A0A3R8KYC2_9FIRM</name>
<dbReference type="PANTHER" id="PTHR43462:SF1">
    <property type="entry name" value="ALANYL-TRNA EDITING PROTEIN AARSD1"/>
    <property type="match status" value="1"/>
</dbReference>
<dbReference type="EMBL" id="RHJS01000002">
    <property type="protein sequence ID" value="RRK32396.1"/>
    <property type="molecule type" value="Genomic_DNA"/>
</dbReference>
<organism evidence="7 8">
    <name type="scientific">Schaedlerella arabinosiphila</name>
    <dbReference type="NCBI Taxonomy" id="2044587"/>
    <lineage>
        <taxon>Bacteria</taxon>
        <taxon>Bacillati</taxon>
        <taxon>Bacillota</taxon>
        <taxon>Clostridia</taxon>
        <taxon>Lachnospirales</taxon>
        <taxon>Lachnospiraceae</taxon>
        <taxon>Schaedlerella</taxon>
    </lineage>
</organism>
<keyword evidence="5" id="KW-0175">Coiled coil</keyword>
<evidence type="ECO:0000256" key="2">
    <source>
        <dbReference type="ARBA" id="ARBA00004496"/>
    </source>
</evidence>
<dbReference type="InterPro" id="IPR009000">
    <property type="entry name" value="Transl_B-barrel_sf"/>
</dbReference>
<dbReference type="GO" id="GO:0004813">
    <property type="term" value="F:alanine-tRNA ligase activity"/>
    <property type="evidence" value="ECO:0007669"/>
    <property type="project" value="InterPro"/>
</dbReference>
<accession>A0A3R8KYC2</accession>
<dbReference type="InterPro" id="IPR018163">
    <property type="entry name" value="Thr/Ala-tRNA-synth_IIc_edit"/>
</dbReference>
<dbReference type="GO" id="GO:0002161">
    <property type="term" value="F:aminoacyl-tRNA deacylase activity"/>
    <property type="evidence" value="ECO:0007669"/>
    <property type="project" value="UniProtKB-ARBA"/>
</dbReference>
<dbReference type="InterPro" id="IPR003156">
    <property type="entry name" value="DHHA1_dom"/>
</dbReference>
<dbReference type="GO" id="GO:0046872">
    <property type="term" value="F:metal ion binding"/>
    <property type="evidence" value="ECO:0007669"/>
    <property type="project" value="UniProtKB-KW"/>
</dbReference>
<dbReference type="InterPro" id="IPR051335">
    <property type="entry name" value="Alanyl-tRNA_Editing_Enzymes"/>
</dbReference>
<dbReference type="Gene3D" id="2.40.30.130">
    <property type="match status" value="1"/>
</dbReference>
<dbReference type="Pfam" id="PF07973">
    <property type="entry name" value="tRNA_SAD"/>
    <property type="match status" value="1"/>
</dbReference>
<protein>
    <recommendedName>
        <fullName evidence="6">Alanyl-transfer RNA synthetases family profile domain-containing protein</fullName>
    </recommendedName>
</protein>
<comment type="caution">
    <text evidence="7">The sequence shown here is derived from an EMBL/GenBank/DDBJ whole genome shotgun (WGS) entry which is preliminary data.</text>
</comment>
<keyword evidence="4" id="KW-0862">Zinc</keyword>
<dbReference type="GO" id="GO:0006419">
    <property type="term" value="P:alanyl-tRNA aminoacylation"/>
    <property type="evidence" value="ECO:0007669"/>
    <property type="project" value="InterPro"/>
</dbReference>
<evidence type="ECO:0000256" key="4">
    <source>
        <dbReference type="ARBA" id="ARBA00022833"/>
    </source>
</evidence>